<evidence type="ECO:0000313" key="1">
    <source>
        <dbReference type="EMBL" id="KKU13656.1"/>
    </source>
</evidence>
<protein>
    <submittedName>
        <fullName evidence="1">Uncharacterized protein</fullName>
    </submittedName>
</protein>
<organism evidence="1 2">
    <name type="scientific">Candidatus Magasanikbacteria bacterium GW2011_GWC2_45_8</name>
    <dbReference type="NCBI Taxonomy" id="1619050"/>
    <lineage>
        <taxon>Bacteria</taxon>
        <taxon>Candidatus Magasanikiibacteriota</taxon>
    </lineage>
</organism>
<sequence>MVVEENIALMKPVLGARRTTSGEVVFRIFFPNT</sequence>
<dbReference type="Proteomes" id="UP000034911">
    <property type="component" value="Unassembled WGS sequence"/>
</dbReference>
<name>A0A0G1MZ72_9BACT</name>
<dbReference type="EMBL" id="LCLH01000016">
    <property type="protein sequence ID" value="KKU13656.1"/>
    <property type="molecule type" value="Genomic_DNA"/>
</dbReference>
<dbReference type="AlphaFoldDB" id="A0A0G1MZ72"/>
<accession>A0A0G1MZ72</accession>
<comment type="caution">
    <text evidence="1">The sequence shown here is derived from an EMBL/GenBank/DDBJ whole genome shotgun (WGS) entry which is preliminary data.</text>
</comment>
<reference evidence="1 2" key="1">
    <citation type="journal article" date="2015" name="Nature">
        <title>rRNA introns, odd ribosomes, and small enigmatic genomes across a large radiation of phyla.</title>
        <authorList>
            <person name="Brown C.T."/>
            <person name="Hug L.A."/>
            <person name="Thomas B.C."/>
            <person name="Sharon I."/>
            <person name="Castelle C.J."/>
            <person name="Singh A."/>
            <person name="Wilkins M.J."/>
            <person name="Williams K.H."/>
            <person name="Banfield J.F."/>
        </authorList>
    </citation>
    <scope>NUCLEOTIDE SEQUENCE [LARGE SCALE GENOMIC DNA]</scope>
</reference>
<dbReference type="STRING" id="1619050.UX20_C0016G0004"/>
<gene>
    <name evidence="1" type="ORF">UX20_C0016G0004</name>
</gene>
<evidence type="ECO:0000313" key="2">
    <source>
        <dbReference type="Proteomes" id="UP000034911"/>
    </source>
</evidence>
<proteinExistence type="predicted"/>